<sequence length="153" mass="16853">MDTLPVEILTLVLTGRSQCGQPLLGVRWRWAAARVCLLWRAIIDRAPAERCRGSRRQARLWYAAQRGRVLCLSACIKWVRNGAGDGLVVLYPLAVALARLTLGTVDGFRAAEKLANAQTRCAPDLGPLDHNLCCALCDDYGLASSCILWRYAI</sequence>
<dbReference type="KEGG" id="vg:23462411"/>
<accession>A0A0B5J1S5</accession>
<evidence type="ECO:0008006" key="3">
    <source>
        <dbReference type="Google" id="ProtNLM"/>
    </source>
</evidence>
<proteinExistence type="predicted"/>
<evidence type="ECO:0000313" key="2">
    <source>
        <dbReference type="Proteomes" id="UP000202511"/>
    </source>
</evidence>
<dbReference type="GeneID" id="23462411"/>
<name>A0A0B5J1S5_9VIRU</name>
<dbReference type="RefSeq" id="YP_009119729.1">
    <property type="nucleotide sequence ID" value="NC_026440.1"/>
</dbReference>
<dbReference type="EMBL" id="KP136319">
    <property type="protein sequence ID" value="AJF97494.1"/>
    <property type="molecule type" value="Genomic_DNA"/>
</dbReference>
<evidence type="ECO:0000313" key="1">
    <source>
        <dbReference type="EMBL" id="AJF97494.1"/>
    </source>
</evidence>
<dbReference type="Proteomes" id="UP000202511">
    <property type="component" value="Segment"/>
</dbReference>
<organism evidence="1 2">
    <name type="scientific">Pandoravirus inopinatum</name>
    <dbReference type="NCBI Taxonomy" id="1605721"/>
    <lineage>
        <taxon>Viruses</taxon>
        <taxon>Pandoravirus</taxon>
    </lineage>
</organism>
<reference evidence="1 2" key="1">
    <citation type="journal article" date="2015" name="Parasitol. Res.">
        <title>Viruses in close associations with free-living amoebae.</title>
        <authorList>
            <person name="Scheid P."/>
        </authorList>
    </citation>
    <scope>NUCLEOTIDE SEQUENCE [LARGE SCALE GENOMIC DNA]</scope>
    <source>
        <strain evidence="1">KlaHel</strain>
    </source>
</reference>
<protein>
    <recommendedName>
        <fullName evidence="3">F-box domain-containing protein</fullName>
    </recommendedName>
</protein>